<reference evidence="1" key="1">
    <citation type="submission" date="2021-04" db="EMBL/GenBank/DDBJ databases">
        <authorList>
            <person name="Hornung B."/>
        </authorList>
    </citation>
    <scope>NUCLEOTIDE SEQUENCE</scope>
    <source>
        <strain evidence="1">G5G6</strain>
    </source>
</reference>
<name>A0A916J4Z9_9PROT</name>
<dbReference type="AlphaFoldDB" id="A0A916J4Z9"/>
<proteinExistence type="predicted"/>
<comment type="caution">
    <text evidence="1">The sequence shown here is derived from an EMBL/GenBank/DDBJ whole genome shotgun (WGS) entry which is preliminary data.</text>
</comment>
<evidence type="ECO:0000313" key="1">
    <source>
        <dbReference type="EMBL" id="CAG4883305.1"/>
    </source>
</evidence>
<evidence type="ECO:0000313" key="2">
    <source>
        <dbReference type="Proteomes" id="UP000742786"/>
    </source>
</evidence>
<sequence>MFPEYRELFSQLKANDRHFDSLFIKHHELDQKIQLMEAYVEPASHEDIETLKKKKLRLKDEMYDLLKKASATQPA</sequence>
<dbReference type="RefSeq" id="WP_220635285.1">
    <property type="nucleotide sequence ID" value="NZ_CAJQUM010000001.1"/>
</dbReference>
<dbReference type="InterPro" id="IPR038444">
    <property type="entry name" value="DUF465_sf"/>
</dbReference>
<organism evidence="1 2">
    <name type="scientific">Georgfuchsia toluolica</name>
    <dbReference type="NCBI Taxonomy" id="424218"/>
    <lineage>
        <taxon>Bacteria</taxon>
        <taxon>Pseudomonadati</taxon>
        <taxon>Pseudomonadota</taxon>
        <taxon>Betaproteobacteria</taxon>
        <taxon>Nitrosomonadales</taxon>
        <taxon>Sterolibacteriaceae</taxon>
        <taxon>Georgfuchsia</taxon>
    </lineage>
</organism>
<gene>
    <name evidence="1" type="ORF">GTOL_11187</name>
</gene>
<keyword evidence="2" id="KW-1185">Reference proteome</keyword>
<evidence type="ECO:0008006" key="3">
    <source>
        <dbReference type="Google" id="ProtNLM"/>
    </source>
</evidence>
<dbReference type="Pfam" id="PF04325">
    <property type="entry name" value="DUF465"/>
    <property type="match status" value="1"/>
</dbReference>
<protein>
    <recommendedName>
        <fullName evidence="3">DUF465 domain-containing protein</fullName>
    </recommendedName>
</protein>
<dbReference type="EMBL" id="CAJQUM010000001">
    <property type="protein sequence ID" value="CAG4883305.1"/>
    <property type="molecule type" value="Genomic_DNA"/>
</dbReference>
<dbReference type="Proteomes" id="UP000742786">
    <property type="component" value="Unassembled WGS sequence"/>
</dbReference>
<dbReference type="Gene3D" id="6.10.280.50">
    <property type="match status" value="1"/>
</dbReference>
<accession>A0A916J4Z9</accession>
<dbReference type="InterPro" id="IPR007420">
    <property type="entry name" value="DUF465"/>
</dbReference>